<evidence type="ECO:0000256" key="1">
    <source>
        <dbReference type="ARBA" id="ARBA00022529"/>
    </source>
</evidence>
<reference evidence="5" key="1">
    <citation type="submission" date="2017-05" db="EMBL/GenBank/DDBJ databases">
        <authorList>
            <person name="Song R."/>
            <person name="Chenine A.L."/>
            <person name="Ruprecht R.M."/>
        </authorList>
    </citation>
    <scope>NUCLEOTIDE SEQUENCE [LARGE SCALE GENOMIC DNA]</scope>
    <source>
        <strain evidence="5">103v</strain>
    </source>
</reference>
<dbReference type="GO" id="GO:0031640">
    <property type="term" value="P:killing of cells of another organism"/>
    <property type="evidence" value="ECO:0007669"/>
    <property type="project" value="UniProtKB-KW"/>
</dbReference>
<dbReference type="GO" id="GO:0042742">
    <property type="term" value="P:defense response to bacterium"/>
    <property type="evidence" value="ECO:0007669"/>
    <property type="project" value="UniProtKB-KW"/>
</dbReference>
<dbReference type="InterPro" id="IPR010133">
    <property type="entry name" value="Bacteriocin_signal_seq"/>
</dbReference>
<reference evidence="4 7" key="4">
    <citation type="submission" date="2019-11" db="EMBL/GenBank/DDBJ databases">
        <title>Draft genome sequence of 12 host-associated Lactobacillus reuteri rodent strains.</title>
        <authorList>
            <person name="Zhang S."/>
            <person name="Ozcam M."/>
            <person name="Van Pijkeren J.P."/>
        </authorList>
    </citation>
    <scope>NUCLEOTIDE SEQUENCE [LARGE SCALE GENOMIC DNA]</scope>
    <source>
        <strain evidence="4 7">Lr4020</strain>
    </source>
</reference>
<dbReference type="EMBL" id="WJNA01000009">
    <property type="protein sequence ID" value="MRH08847.1"/>
    <property type="molecule type" value="Genomic_DNA"/>
</dbReference>
<comment type="caution">
    <text evidence="5">The sequence shown here is derived from an EMBL/GenBank/DDBJ whole genome shotgun (WGS) entry which is preliminary data.</text>
</comment>
<dbReference type="Proteomes" id="UP000216122">
    <property type="component" value="Unassembled WGS sequence"/>
</dbReference>
<evidence type="ECO:0000256" key="3">
    <source>
        <dbReference type="ARBA" id="ARBA00023048"/>
    </source>
</evidence>
<evidence type="ECO:0000256" key="2">
    <source>
        <dbReference type="ARBA" id="ARBA00023022"/>
    </source>
</evidence>
<proteinExistence type="predicted"/>
<name>A0A256VKE2_LIMRT</name>
<protein>
    <submittedName>
        <fullName evidence="5">Bacteriocin</fullName>
    </submittedName>
</protein>
<reference evidence="6" key="2">
    <citation type="submission" date="2017-05" db="EMBL/GenBank/DDBJ databases">
        <authorList>
            <person name="Lin X.B."/>
            <person name="Stothard P."/>
            <person name="Tasseva G."/>
            <person name="Walter J."/>
        </authorList>
    </citation>
    <scope>NUCLEOTIDE SEQUENCE [LARGE SCALE GENOMIC DNA]</scope>
    <source>
        <strain evidence="6">103v</strain>
    </source>
</reference>
<dbReference type="EMBL" id="NGQC01000026">
    <property type="protein sequence ID" value="OYT03962.1"/>
    <property type="molecule type" value="Genomic_DNA"/>
</dbReference>
<dbReference type="NCBIfam" id="TIGR01847">
    <property type="entry name" value="bacteriocin_sig"/>
    <property type="match status" value="1"/>
</dbReference>
<evidence type="ECO:0000313" key="4">
    <source>
        <dbReference type="EMBL" id="MRH08847.1"/>
    </source>
</evidence>
<keyword evidence="3" id="KW-0078">Bacteriocin</keyword>
<reference evidence="5 6" key="3">
    <citation type="submission" date="2017-09" db="EMBL/GenBank/DDBJ databases">
        <title>Tripartite evolution among Lactobacillus johnsonii, Lactobacillus taiwanensis, Lactobacillus reuteri and their rodent host.</title>
        <authorList>
            <person name="Wang T."/>
            <person name="Knowles S."/>
            <person name="Cheng C."/>
        </authorList>
    </citation>
    <scope>NUCLEOTIDE SEQUENCE [LARGE SCALE GENOMIC DNA]</scope>
    <source>
        <strain evidence="5 6">103v</strain>
    </source>
</reference>
<dbReference type="AlphaFoldDB" id="A0A256VKE2"/>
<organism evidence="5 6">
    <name type="scientific">Limosilactobacillus reuteri</name>
    <name type="common">Lactobacillus reuteri</name>
    <dbReference type="NCBI Taxonomy" id="1598"/>
    <lineage>
        <taxon>Bacteria</taxon>
        <taxon>Bacillati</taxon>
        <taxon>Bacillota</taxon>
        <taxon>Bacilli</taxon>
        <taxon>Lactobacillales</taxon>
        <taxon>Lactobacillaceae</taxon>
        <taxon>Limosilactobacillus</taxon>
    </lineage>
</organism>
<sequence>MSNNRYKILSKQDLSKIVGGWGYSLVFRNGWTNFLNKWKKR</sequence>
<dbReference type="Proteomes" id="UP000472879">
    <property type="component" value="Unassembled WGS sequence"/>
</dbReference>
<gene>
    <name evidence="5" type="ORF">CBG21_04145</name>
    <name evidence="4" type="ORF">GIX81_05175</name>
</gene>
<evidence type="ECO:0000313" key="6">
    <source>
        <dbReference type="Proteomes" id="UP000216122"/>
    </source>
</evidence>
<keyword evidence="1" id="KW-0929">Antimicrobial</keyword>
<keyword evidence="2" id="KW-0044">Antibiotic</keyword>
<evidence type="ECO:0000313" key="5">
    <source>
        <dbReference type="EMBL" id="OYT03962.1"/>
    </source>
</evidence>
<evidence type="ECO:0000313" key="7">
    <source>
        <dbReference type="Proteomes" id="UP000472879"/>
    </source>
</evidence>
<accession>A0A256VKE2</accession>